<sequence length="181" mass="20390">MQINVTKENGYLPTAYSKFAADNVKVGRYPIQSFPFEAKDLPAGTKYLAWAYIDFDSIPVMGFAWIHWIAANFPVNGDKVRVPANLSQSFSIQPDLAGEDFIQGENSTYSRYLDVTDDRLRRHYIGPVPPDKDHRYTLTVFACSDKLDLEEGFFLNDLHHLATDAPELVLETASIDILAKA</sequence>
<dbReference type="InterPro" id="IPR008914">
    <property type="entry name" value="PEBP"/>
</dbReference>
<accession>A0A3F3HB32</accession>
<reference evidence="1 2" key="1">
    <citation type="journal article" date="2015" name="BMC Genomics">
        <title>Comparative genomics of Fructobacillus spp. and Leuconostoc spp. reveals niche-specific evolution of Fructobacillus spp.</title>
        <authorList>
            <person name="Endo A."/>
            <person name="Tanizawa Y."/>
            <person name="Tanaka N."/>
            <person name="Maeno S."/>
            <person name="Kumar H."/>
            <person name="Shiwa Y."/>
            <person name="Okada S."/>
            <person name="Yoshikawa H."/>
            <person name="Dicks L."/>
            <person name="Nakagawa J."/>
            <person name="Arita M."/>
        </authorList>
    </citation>
    <scope>NUCLEOTIDE SEQUENCE [LARGE SCALE GENOMIC DNA]</scope>
    <source>
        <strain evidence="1 2">DSM 15468</strain>
    </source>
</reference>
<dbReference type="Pfam" id="PF01161">
    <property type="entry name" value="PBP"/>
    <property type="match status" value="1"/>
</dbReference>
<gene>
    <name evidence="1" type="ORF">FPFC_050500</name>
</gene>
<dbReference type="Gene3D" id="3.90.280.10">
    <property type="entry name" value="PEBP-like"/>
    <property type="match status" value="1"/>
</dbReference>
<organism evidence="1 2">
    <name type="scientific">Fructobacillus pseudoficulneus</name>
    <dbReference type="NCBI Taxonomy" id="220714"/>
    <lineage>
        <taxon>Bacteria</taxon>
        <taxon>Bacillati</taxon>
        <taxon>Bacillota</taxon>
        <taxon>Bacilli</taxon>
        <taxon>Lactobacillales</taxon>
        <taxon>Lactobacillaceae</taxon>
        <taxon>Fructobacillus</taxon>
    </lineage>
</organism>
<dbReference type="AlphaFoldDB" id="A0A3F3HB32"/>
<protein>
    <submittedName>
        <fullName evidence="1">Raf-like protein</fullName>
    </submittedName>
</protein>
<dbReference type="RefSeq" id="WP_059378745.1">
    <property type="nucleotide sequence ID" value="NZ_DF968067.1"/>
</dbReference>
<dbReference type="CDD" id="cd00865">
    <property type="entry name" value="PEBP_bact_arch"/>
    <property type="match status" value="1"/>
</dbReference>
<dbReference type="InterPro" id="IPR005247">
    <property type="entry name" value="YbhB_YbcL/LppC-like"/>
</dbReference>
<dbReference type="OrthoDB" id="9797506at2"/>
<evidence type="ECO:0000313" key="1">
    <source>
        <dbReference type="EMBL" id="GAP03233.1"/>
    </source>
</evidence>
<dbReference type="STRING" id="220714.SAMN05660469_0994"/>
<dbReference type="Proteomes" id="UP000061227">
    <property type="component" value="Unassembled WGS sequence"/>
</dbReference>
<dbReference type="EMBL" id="DF968067">
    <property type="protein sequence ID" value="GAP03233.1"/>
    <property type="molecule type" value="Genomic_DNA"/>
</dbReference>
<evidence type="ECO:0000313" key="2">
    <source>
        <dbReference type="Proteomes" id="UP000061227"/>
    </source>
</evidence>
<proteinExistence type="predicted"/>
<dbReference type="InterPro" id="IPR036610">
    <property type="entry name" value="PEBP-like_sf"/>
</dbReference>
<dbReference type="NCBIfam" id="TIGR00481">
    <property type="entry name" value="YbhB/YbcL family Raf kinase inhibitor-like protein"/>
    <property type="match status" value="1"/>
</dbReference>
<dbReference type="SUPFAM" id="SSF49777">
    <property type="entry name" value="PEBP-like"/>
    <property type="match status" value="1"/>
</dbReference>
<keyword evidence="2" id="KW-1185">Reference proteome</keyword>
<name>A0A3F3HB32_9LACO</name>